<feature type="domain" description="Protein kinase" evidence="19">
    <location>
        <begin position="13"/>
        <end position="302"/>
    </location>
</feature>
<evidence type="ECO:0000256" key="5">
    <source>
        <dbReference type="ARBA" id="ARBA00022527"/>
    </source>
</evidence>
<dbReference type="Pfam" id="PF00069">
    <property type="entry name" value="Pkinase"/>
    <property type="match status" value="1"/>
</dbReference>
<dbReference type="GO" id="GO:0005737">
    <property type="term" value="C:cytoplasm"/>
    <property type="evidence" value="ECO:0007669"/>
    <property type="project" value="TreeGrafter"/>
</dbReference>
<evidence type="ECO:0000256" key="4">
    <source>
        <dbReference type="ARBA" id="ARBA00013901"/>
    </source>
</evidence>
<evidence type="ECO:0000256" key="8">
    <source>
        <dbReference type="ARBA" id="ARBA00022741"/>
    </source>
</evidence>
<reference evidence="20" key="1">
    <citation type="submission" date="2014-07" db="EMBL/GenBank/DDBJ databases">
        <authorList>
            <person name="Martin A.A"/>
            <person name="De Silva N."/>
        </authorList>
    </citation>
    <scope>NUCLEOTIDE SEQUENCE</scope>
</reference>
<dbReference type="CDD" id="cd07841">
    <property type="entry name" value="STKc_CDK7"/>
    <property type="match status" value="1"/>
</dbReference>
<evidence type="ECO:0000256" key="14">
    <source>
        <dbReference type="ARBA" id="ARBA00049280"/>
    </source>
</evidence>
<protein>
    <recommendedName>
        <fullName evidence="4">Cyclin-dependent kinase 7</fullName>
        <ecNumber evidence="3">2.7.11.22</ecNumber>
        <ecNumber evidence="2">2.7.11.23</ecNumber>
    </recommendedName>
    <alternativeName>
        <fullName evidence="11">Cell division protein kinase 7</fullName>
    </alternativeName>
</protein>
<sequence length="345" mass="39556">MESTKSSRQKGRYEKVKHLGEGQFANVYLAKDTITNDLVAIKKIKLGSITEVRDGINRTALREIKLLQEIKHDNIICLRDVIGHKKNIQLVMDFMETDLEIVIKDKSIILMLPHIKNITLQVLLGLEYLHNNWILHRDLKPNNLLINNNGRVKITDFGLARFYGSPNKQYTCQVITIWYRPPELLFGASNYSTSVDIWSVGCIIGELLLRTPIFTGRSDIDQLSKIFNLLGTPKLEDWPLMVELPGYCEPKQEPGIELNQVFTAASEDLLELIRGTFIFNPLKRYTATQCLESSYFKSHPYACADNEIPLPANARENPLMKVSKQRRRTNIGENGKVRRKLDFTK</sequence>
<dbReference type="Gene3D" id="1.10.510.10">
    <property type="entry name" value="Transferase(Phosphotransferase) domain 1"/>
    <property type="match status" value="1"/>
</dbReference>
<dbReference type="PROSITE" id="PS00108">
    <property type="entry name" value="PROTEIN_KINASE_ST"/>
    <property type="match status" value="1"/>
</dbReference>
<evidence type="ECO:0000256" key="11">
    <source>
        <dbReference type="ARBA" id="ARBA00029738"/>
    </source>
</evidence>
<evidence type="ECO:0000256" key="10">
    <source>
        <dbReference type="ARBA" id="ARBA00022840"/>
    </source>
</evidence>
<dbReference type="GO" id="GO:0008353">
    <property type="term" value="F:RNA polymerase II CTD heptapeptide repeat kinase activity"/>
    <property type="evidence" value="ECO:0007669"/>
    <property type="project" value="UniProtKB-EC"/>
</dbReference>
<feature type="binding site" evidence="16">
    <location>
        <position position="42"/>
    </location>
    <ligand>
        <name>ATP</name>
        <dbReference type="ChEBI" id="CHEBI:30616"/>
    </ligand>
</feature>
<evidence type="ECO:0000256" key="3">
    <source>
        <dbReference type="ARBA" id="ARBA00012425"/>
    </source>
</evidence>
<dbReference type="FunFam" id="1.10.510.10:FF:000624">
    <property type="entry name" value="Mitogen-activated protein kinase"/>
    <property type="match status" value="1"/>
</dbReference>
<dbReference type="WBParaSite" id="SVE_0968400.1">
    <property type="protein sequence ID" value="SVE_0968400.1"/>
    <property type="gene ID" value="SVE_0968400"/>
</dbReference>
<dbReference type="InterPro" id="IPR008271">
    <property type="entry name" value="Ser/Thr_kinase_AS"/>
</dbReference>
<dbReference type="FunFam" id="3.30.200.20:FF:000190">
    <property type="entry name" value="Putative cyclin-dependent kinase 7"/>
    <property type="match status" value="1"/>
</dbReference>
<dbReference type="InterPro" id="IPR050108">
    <property type="entry name" value="CDK"/>
</dbReference>
<evidence type="ECO:0000256" key="12">
    <source>
        <dbReference type="ARBA" id="ARBA00047811"/>
    </source>
</evidence>
<evidence type="ECO:0000313" key="21">
    <source>
        <dbReference type="WBParaSite" id="SVE_0968400.1"/>
    </source>
</evidence>
<evidence type="ECO:0000256" key="2">
    <source>
        <dbReference type="ARBA" id="ARBA00012409"/>
    </source>
</evidence>
<comment type="catalytic activity">
    <reaction evidence="12">
        <text>L-threonyl-[protein] + ATP = O-phospho-L-threonyl-[protein] + ADP + H(+)</text>
        <dbReference type="Rhea" id="RHEA:46608"/>
        <dbReference type="Rhea" id="RHEA-COMP:11060"/>
        <dbReference type="Rhea" id="RHEA-COMP:11605"/>
        <dbReference type="ChEBI" id="CHEBI:15378"/>
        <dbReference type="ChEBI" id="CHEBI:30013"/>
        <dbReference type="ChEBI" id="CHEBI:30616"/>
        <dbReference type="ChEBI" id="CHEBI:61977"/>
        <dbReference type="ChEBI" id="CHEBI:456216"/>
        <dbReference type="EC" id="2.7.11.22"/>
    </reaction>
</comment>
<dbReference type="InterPro" id="IPR000719">
    <property type="entry name" value="Prot_kinase_dom"/>
</dbReference>
<evidence type="ECO:0000256" key="7">
    <source>
        <dbReference type="ARBA" id="ARBA00022679"/>
    </source>
</evidence>
<organism evidence="20 21">
    <name type="scientific">Strongyloides venezuelensis</name>
    <name type="common">Threadworm</name>
    <dbReference type="NCBI Taxonomy" id="75913"/>
    <lineage>
        <taxon>Eukaryota</taxon>
        <taxon>Metazoa</taxon>
        <taxon>Ecdysozoa</taxon>
        <taxon>Nematoda</taxon>
        <taxon>Chromadorea</taxon>
        <taxon>Rhabditida</taxon>
        <taxon>Tylenchina</taxon>
        <taxon>Panagrolaimomorpha</taxon>
        <taxon>Strongyloidoidea</taxon>
        <taxon>Strongyloididae</taxon>
        <taxon>Strongyloides</taxon>
    </lineage>
</organism>
<reference evidence="21" key="2">
    <citation type="submission" date="2015-08" db="UniProtKB">
        <authorList>
            <consortium name="WormBaseParasite"/>
        </authorList>
    </citation>
    <scope>IDENTIFICATION</scope>
</reference>
<accession>A0A0K0FKX0</accession>
<keyword evidence="7" id="KW-0808">Transferase</keyword>
<evidence type="ECO:0000313" key="20">
    <source>
        <dbReference type="Proteomes" id="UP000035680"/>
    </source>
</evidence>
<keyword evidence="10 16" id="KW-0067">ATP-binding</keyword>
<keyword evidence="8 16" id="KW-0547">Nucleotide-binding</keyword>
<feature type="binding site" evidence="16">
    <location>
        <begin position="19"/>
        <end position="27"/>
    </location>
    <ligand>
        <name>ATP</name>
        <dbReference type="ChEBI" id="CHEBI:30616"/>
    </ligand>
</feature>
<dbReference type="PROSITE" id="PS00107">
    <property type="entry name" value="PROTEIN_KINASE_ATP"/>
    <property type="match status" value="1"/>
</dbReference>
<proteinExistence type="inferred from homology"/>
<evidence type="ECO:0000256" key="13">
    <source>
        <dbReference type="ARBA" id="ARBA00048367"/>
    </source>
</evidence>
<dbReference type="InterPro" id="IPR017441">
    <property type="entry name" value="Protein_kinase_ATP_BS"/>
</dbReference>
<name>A0A0K0FKX0_STRVS</name>
<evidence type="ECO:0000256" key="1">
    <source>
        <dbReference type="ARBA" id="ARBA00006485"/>
    </source>
</evidence>
<keyword evidence="5 18" id="KW-0723">Serine/threonine-protein kinase</keyword>
<dbReference type="PANTHER" id="PTHR24056">
    <property type="entry name" value="CELL DIVISION PROTEIN KINASE"/>
    <property type="match status" value="1"/>
</dbReference>
<evidence type="ECO:0000256" key="18">
    <source>
        <dbReference type="RuleBase" id="RU000304"/>
    </source>
</evidence>
<dbReference type="GO" id="GO:0004693">
    <property type="term" value="F:cyclin-dependent protein serine/threonine kinase activity"/>
    <property type="evidence" value="ECO:0007669"/>
    <property type="project" value="UniProtKB-EC"/>
</dbReference>
<evidence type="ECO:0000259" key="19">
    <source>
        <dbReference type="PROSITE" id="PS50011"/>
    </source>
</evidence>
<evidence type="ECO:0000256" key="9">
    <source>
        <dbReference type="ARBA" id="ARBA00022777"/>
    </source>
</evidence>
<dbReference type="GO" id="GO:0005524">
    <property type="term" value="F:ATP binding"/>
    <property type="evidence" value="ECO:0007669"/>
    <property type="project" value="UniProtKB-UniRule"/>
</dbReference>
<dbReference type="Proteomes" id="UP000035680">
    <property type="component" value="Unassembled WGS sequence"/>
</dbReference>
<dbReference type="Gene3D" id="3.30.200.20">
    <property type="entry name" value="Phosphorylase Kinase, domain 1"/>
    <property type="match status" value="1"/>
</dbReference>
<dbReference type="AlphaFoldDB" id="A0A0K0FKX0"/>
<dbReference type="SUPFAM" id="SSF56112">
    <property type="entry name" value="Protein kinase-like (PK-like)"/>
    <property type="match status" value="1"/>
</dbReference>
<keyword evidence="6" id="KW-0597">Phosphoprotein</keyword>
<dbReference type="STRING" id="75913.A0A0K0FKX0"/>
<keyword evidence="9" id="KW-0418">Kinase</keyword>
<dbReference type="PROSITE" id="PS50011">
    <property type="entry name" value="PROTEIN_KINASE_DOM"/>
    <property type="match status" value="1"/>
</dbReference>
<comment type="similarity">
    <text evidence="1">Belongs to the protein kinase superfamily. CMGC Ser/Thr protein kinase family. CDC2/CDKX subfamily.</text>
</comment>
<dbReference type="EC" id="2.7.11.22" evidence="3"/>
<evidence type="ECO:0000256" key="17">
    <source>
        <dbReference type="PROSITE-ProRule" id="PRU10141"/>
    </source>
</evidence>
<evidence type="ECO:0000256" key="16">
    <source>
        <dbReference type="PIRSR" id="PIRSR637770-2"/>
    </source>
</evidence>
<dbReference type="EC" id="2.7.11.23" evidence="2"/>
<keyword evidence="20" id="KW-1185">Reference proteome</keyword>
<feature type="binding site" evidence="17">
    <location>
        <position position="43"/>
    </location>
    <ligand>
        <name>ATP</name>
        <dbReference type="ChEBI" id="CHEBI:30616"/>
    </ligand>
</feature>
<feature type="active site" description="Proton acceptor" evidence="15">
    <location>
        <position position="138"/>
    </location>
</feature>
<dbReference type="GO" id="GO:0070985">
    <property type="term" value="C:transcription factor TFIIK complex"/>
    <property type="evidence" value="ECO:0007669"/>
    <property type="project" value="InterPro"/>
</dbReference>
<dbReference type="PANTHER" id="PTHR24056:SF0">
    <property type="entry name" value="CYCLIN-DEPENDENT KINASE 7"/>
    <property type="match status" value="1"/>
</dbReference>
<evidence type="ECO:0000256" key="6">
    <source>
        <dbReference type="ARBA" id="ARBA00022553"/>
    </source>
</evidence>
<dbReference type="SMART" id="SM00220">
    <property type="entry name" value="S_TKc"/>
    <property type="match status" value="1"/>
</dbReference>
<dbReference type="InterPro" id="IPR037770">
    <property type="entry name" value="CDK7"/>
</dbReference>
<comment type="catalytic activity">
    <reaction evidence="13">
        <text>L-seryl-[protein] + ATP = O-phospho-L-seryl-[protein] + ADP + H(+)</text>
        <dbReference type="Rhea" id="RHEA:17989"/>
        <dbReference type="Rhea" id="RHEA-COMP:9863"/>
        <dbReference type="Rhea" id="RHEA-COMP:11604"/>
        <dbReference type="ChEBI" id="CHEBI:15378"/>
        <dbReference type="ChEBI" id="CHEBI:29999"/>
        <dbReference type="ChEBI" id="CHEBI:30616"/>
        <dbReference type="ChEBI" id="CHEBI:83421"/>
        <dbReference type="ChEBI" id="CHEBI:456216"/>
        <dbReference type="EC" id="2.7.11.22"/>
    </reaction>
</comment>
<comment type="catalytic activity">
    <reaction evidence="14">
        <text>[DNA-directed RNA polymerase] + ATP = phospho-[DNA-directed RNA polymerase] + ADP + H(+)</text>
        <dbReference type="Rhea" id="RHEA:10216"/>
        <dbReference type="Rhea" id="RHEA-COMP:11321"/>
        <dbReference type="Rhea" id="RHEA-COMP:11322"/>
        <dbReference type="ChEBI" id="CHEBI:15378"/>
        <dbReference type="ChEBI" id="CHEBI:30616"/>
        <dbReference type="ChEBI" id="CHEBI:43176"/>
        <dbReference type="ChEBI" id="CHEBI:68546"/>
        <dbReference type="ChEBI" id="CHEBI:456216"/>
        <dbReference type="EC" id="2.7.11.23"/>
    </reaction>
</comment>
<dbReference type="InterPro" id="IPR011009">
    <property type="entry name" value="Kinase-like_dom_sf"/>
</dbReference>
<evidence type="ECO:0000256" key="15">
    <source>
        <dbReference type="PIRSR" id="PIRSR637770-1"/>
    </source>
</evidence>
<dbReference type="GO" id="GO:0045944">
    <property type="term" value="P:positive regulation of transcription by RNA polymerase II"/>
    <property type="evidence" value="ECO:0007669"/>
    <property type="project" value="TreeGrafter"/>
</dbReference>